<organism evidence="2 3">
    <name type="scientific">Nocardioides psychrotolerans</name>
    <dbReference type="NCBI Taxonomy" id="1005945"/>
    <lineage>
        <taxon>Bacteria</taxon>
        <taxon>Bacillati</taxon>
        <taxon>Actinomycetota</taxon>
        <taxon>Actinomycetes</taxon>
        <taxon>Propionibacteriales</taxon>
        <taxon>Nocardioidaceae</taxon>
        <taxon>Nocardioides</taxon>
    </lineage>
</organism>
<dbReference type="CDD" id="cd00586">
    <property type="entry name" value="4HBT"/>
    <property type="match status" value="1"/>
</dbReference>
<dbReference type="InterPro" id="IPR029069">
    <property type="entry name" value="HotDog_dom_sf"/>
</dbReference>
<evidence type="ECO:0000313" key="2">
    <source>
        <dbReference type="EMBL" id="SFI50294.1"/>
    </source>
</evidence>
<dbReference type="Proteomes" id="UP000198649">
    <property type="component" value="Unassembled WGS sequence"/>
</dbReference>
<keyword evidence="2" id="KW-0378">Hydrolase</keyword>
<proteinExistence type="predicted"/>
<feature type="region of interest" description="Disordered" evidence="1">
    <location>
        <begin position="136"/>
        <end position="178"/>
    </location>
</feature>
<reference evidence="2 3" key="1">
    <citation type="submission" date="2016-10" db="EMBL/GenBank/DDBJ databases">
        <authorList>
            <person name="de Groot N.N."/>
        </authorList>
    </citation>
    <scope>NUCLEOTIDE SEQUENCE [LARGE SCALE GENOMIC DNA]</scope>
    <source>
        <strain evidence="2 3">CGMCC 1.11156</strain>
    </source>
</reference>
<keyword evidence="3" id="KW-1185">Reference proteome</keyword>
<evidence type="ECO:0000313" key="3">
    <source>
        <dbReference type="Proteomes" id="UP000198649"/>
    </source>
</evidence>
<name>A0A1I3IQQ0_9ACTN</name>
<dbReference type="GO" id="GO:0016787">
    <property type="term" value="F:hydrolase activity"/>
    <property type="evidence" value="ECO:0007669"/>
    <property type="project" value="UniProtKB-KW"/>
</dbReference>
<gene>
    <name evidence="2" type="ORF">SAMN05216561_109113</name>
</gene>
<dbReference type="Gene3D" id="3.10.129.10">
    <property type="entry name" value="Hotdog Thioesterase"/>
    <property type="match status" value="1"/>
</dbReference>
<sequence length="178" mass="19938">MESSTPSYPDVASLPTTLSRGIPDSFEDANGHMNVRYHLDLTVHAVATMLRQVGLTDDYRTRTGCGTFALEHHLNYFAEVLVGHDVTAHLRLFERSPKVVHGMAFLLDRTSERLAATLEFTVAHVDLGTRRVSLASAHRRRDRPAGRRRCGPGLARSRHPRDGRATELSRMARAISRR</sequence>
<dbReference type="OrthoDB" id="9803287at2"/>
<feature type="compositionally biased region" description="Basic residues" evidence="1">
    <location>
        <begin position="137"/>
        <end position="159"/>
    </location>
</feature>
<accession>A0A1I3IQQ0</accession>
<dbReference type="STRING" id="1005945.SAMN05216561_109113"/>
<protein>
    <submittedName>
        <fullName evidence="2">Acyl-CoA thioester hydrolase</fullName>
    </submittedName>
</protein>
<dbReference type="SUPFAM" id="SSF54637">
    <property type="entry name" value="Thioesterase/thiol ester dehydrase-isomerase"/>
    <property type="match status" value="1"/>
</dbReference>
<evidence type="ECO:0000256" key="1">
    <source>
        <dbReference type="SAM" id="MobiDB-lite"/>
    </source>
</evidence>
<dbReference type="Pfam" id="PF13279">
    <property type="entry name" value="4HBT_2"/>
    <property type="match status" value="1"/>
</dbReference>
<dbReference type="EMBL" id="FOQG01000009">
    <property type="protein sequence ID" value="SFI50294.1"/>
    <property type="molecule type" value="Genomic_DNA"/>
</dbReference>
<dbReference type="AlphaFoldDB" id="A0A1I3IQQ0"/>